<dbReference type="EMBL" id="SDHZ01000001">
    <property type="protein sequence ID" value="RXK87012.1"/>
    <property type="molecule type" value="Genomic_DNA"/>
</dbReference>
<sequence>MDFKFNRLARVQYANDEIHQQYEGDGLTGHDTLIIGCAYKNDFWLSLWVDMGVGGLPVAMRHQSDNEITVTAIYHKTSFAAKLTDTEIAVLFNHVFDNPGQIDIIKE</sequence>
<comment type="caution">
    <text evidence="1">The sequence shown here is derived from an EMBL/GenBank/DDBJ whole genome shotgun (WGS) entry which is preliminary data.</text>
</comment>
<dbReference type="AlphaFoldDB" id="A0A4Q1DC46"/>
<accession>A0A4Q1DC46</accession>
<dbReference type="OrthoDB" id="1277159at2"/>
<dbReference type="Proteomes" id="UP000290545">
    <property type="component" value="Unassembled WGS sequence"/>
</dbReference>
<protein>
    <submittedName>
        <fullName evidence="1">Uncharacterized protein</fullName>
    </submittedName>
</protein>
<name>A0A4Q1DC46_9BACT</name>
<evidence type="ECO:0000313" key="1">
    <source>
        <dbReference type="EMBL" id="RXK87012.1"/>
    </source>
</evidence>
<reference evidence="1 2" key="1">
    <citation type="submission" date="2019-01" db="EMBL/GenBank/DDBJ databases">
        <title>Filimonas sp. strain TTM-71.</title>
        <authorList>
            <person name="Chen W.-M."/>
        </authorList>
    </citation>
    <scope>NUCLEOTIDE SEQUENCE [LARGE SCALE GENOMIC DNA]</scope>
    <source>
        <strain evidence="1 2">TTM-71</strain>
    </source>
</reference>
<proteinExistence type="predicted"/>
<evidence type="ECO:0000313" key="2">
    <source>
        <dbReference type="Proteomes" id="UP000290545"/>
    </source>
</evidence>
<keyword evidence="2" id="KW-1185">Reference proteome</keyword>
<dbReference type="RefSeq" id="WP_129002762.1">
    <property type="nucleotide sequence ID" value="NZ_SDHZ01000001.1"/>
</dbReference>
<organism evidence="1 2">
    <name type="scientific">Filimonas effusa</name>
    <dbReference type="NCBI Taxonomy" id="2508721"/>
    <lineage>
        <taxon>Bacteria</taxon>
        <taxon>Pseudomonadati</taxon>
        <taxon>Bacteroidota</taxon>
        <taxon>Chitinophagia</taxon>
        <taxon>Chitinophagales</taxon>
        <taxon>Chitinophagaceae</taxon>
        <taxon>Filimonas</taxon>
    </lineage>
</organism>
<gene>
    <name evidence="1" type="ORF">ESB13_09580</name>
</gene>